<reference evidence="11 12" key="1">
    <citation type="journal article" date="2019" name="Int. J. Syst. Evol. Microbiol.">
        <title>The Global Catalogue of Microorganisms (GCM) 10K type strain sequencing project: providing services to taxonomists for standard genome sequencing and annotation.</title>
        <authorList>
            <consortium name="The Broad Institute Genomics Platform"/>
            <consortium name="The Broad Institute Genome Sequencing Center for Infectious Disease"/>
            <person name="Wu L."/>
            <person name="Ma J."/>
        </authorList>
    </citation>
    <scope>NUCLEOTIDE SEQUENCE [LARGE SCALE GENOMIC DNA]</scope>
    <source>
        <strain evidence="11 12">JCM 15591</strain>
    </source>
</reference>
<evidence type="ECO:0000313" key="12">
    <source>
        <dbReference type="Proteomes" id="UP001501475"/>
    </source>
</evidence>
<keyword evidence="3" id="KW-0210">Decarboxylase</keyword>
<keyword evidence="5" id="KW-0745">Spermidine biosynthesis</keyword>
<evidence type="ECO:0000256" key="8">
    <source>
        <dbReference type="ARBA" id="ARBA00023239"/>
    </source>
</evidence>
<proteinExistence type="predicted"/>
<comment type="caution">
    <text evidence="11">The sequence shown here is derived from an EMBL/GenBank/DDBJ whole genome shotgun (WGS) entry which is preliminary data.</text>
</comment>
<comment type="cofactor">
    <cofactor evidence="1">
        <name>pyruvate</name>
        <dbReference type="ChEBI" id="CHEBI:15361"/>
    </cofactor>
</comment>
<evidence type="ECO:0008006" key="13">
    <source>
        <dbReference type="Google" id="ProtNLM"/>
    </source>
</evidence>
<keyword evidence="12" id="KW-1185">Reference proteome</keyword>
<gene>
    <name evidence="11" type="ORF">GCM10009810_21350</name>
</gene>
<accession>A0ABN2KP59</accession>
<name>A0ABN2KP59_9MICO</name>
<keyword evidence="10" id="KW-0670">Pyruvate</keyword>
<evidence type="ECO:0000256" key="9">
    <source>
        <dbReference type="ARBA" id="ARBA00023270"/>
    </source>
</evidence>
<protein>
    <recommendedName>
        <fullName evidence="13">S-adenosylmethionine decarboxylase</fullName>
    </recommendedName>
</protein>
<sequence length="131" mass="14067">MDSSRATPVPATAASTEMCSYAVDLWTSDVAILHDEPRLKSVLYAAAEAGQAIVLAEASHIFPNGAVTISLVLSQSHLNVHTWPELKLANIDLLTCGVLEGDTILTYLRTHLSATRCNVTRVTRDATGEPH</sequence>
<evidence type="ECO:0000256" key="6">
    <source>
        <dbReference type="ARBA" id="ARBA00023115"/>
    </source>
</evidence>
<evidence type="ECO:0000256" key="10">
    <source>
        <dbReference type="ARBA" id="ARBA00023317"/>
    </source>
</evidence>
<evidence type="ECO:0000256" key="2">
    <source>
        <dbReference type="ARBA" id="ARBA00022691"/>
    </source>
</evidence>
<keyword evidence="9" id="KW-0704">Schiff base</keyword>
<evidence type="ECO:0000313" key="11">
    <source>
        <dbReference type="EMBL" id="GAA1761641.1"/>
    </source>
</evidence>
<dbReference type="RefSeq" id="WP_344065899.1">
    <property type="nucleotide sequence ID" value="NZ_BAAAPN010000048.1"/>
</dbReference>
<organism evidence="11 12">
    <name type="scientific">Nostocoides vanveenii</name>
    <dbReference type="NCBI Taxonomy" id="330835"/>
    <lineage>
        <taxon>Bacteria</taxon>
        <taxon>Bacillati</taxon>
        <taxon>Actinomycetota</taxon>
        <taxon>Actinomycetes</taxon>
        <taxon>Micrococcales</taxon>
        <taxon>Intrasporangiaceae</taxon>
        <taxon>Nostocoides</taxon>
    </lineage>
</organism>
<dbReference type="PANTHER" id="PTHR33866">
    <property type="entry name" value="S-ADENOSYLMETHIONINE DECARBOXYLASE PROENZYME"/>
    <property type="match status" value="1"/>
</dbReference>
<keyword evidence="8" id="KW-0456">Lyase</keyword>
<evidence type="ECO:0000256" key="5">
    <source>
        <dbReference type="ARBA" id="ARBA00023066"/>
    </source>
</evidence>
<dbReference type="NCBIfam" id="TIGR03330">
    <property type="entry name" value="SAM_DCase_Bsu"/>
    <property type="match status" value="1"/>
</dbReference>
<dbReference type="InterPro" id="IPR003826">
    <property type="entry name" value="AdoMetDC_fam_prok"/>
</dbReference>
<dbReference type="SUPFAM" id="SSF56276">
    <property type="entry name" value="S-adenosylmethionine decarboxylase"/>
    <property type="match status" value="1"/>
</dbReference>
<keyword evidence="7" id="KW-0865">Zymogen</keyword>
<evidence type="ECO:0000256" key="1">
    <source>
        <dbReference type="ARBA" id="ARBA00001928"/>
    </source>
</evidence>
<keyword evidence="6" id="KW-0620">Polyamine biosynthesis</keyword>
<dbReference type="Pfam" id="PF02675">
    <property type="entry name" value="AdoMet_dc"/>
    <property type="match status" value="1"/>
</dbReference>
<keyword evidence="4" id="KW-0068">Autocatalytic cleavage</keyword>
<evidence type="ECO:0000256" key="7">
    <source>
        <dbReference type="ARBA" id="ARBA00023145"/>
    </source>
</evidence>
<dbReference type="InterPro" id="IPR017716">
    <property type="entry name" value="S-AdoMet_deCOase_pro-enz"/>
</dbReference>
<dbReference type="Gene3D" id="3.60.90.10">
    <property type="entry name" value="S-adenosylmethionine decarboxylase"/>
    <property type="match status" value="1"/>
</dbReference>
<dbReference type="PANTHER" id="PTHR33866:SF2">
    <property type="entry name" value="S-ADENOSYLMETHIONINE DECARBOXYLASE PROENZYME"/>
    <property type="match status" value="1"/>
</dbReference>
<dbReference type="Proteomes" id="UP001501475">
    <property type="component" value="Unassembled WGS sequence"/>
</dbReference>
<dbReference type="EMBL" id="BAAAPN010000048">
    <property type="protein sequence ID" value="GAA1761641.1"/>
    <property type="molecule type" value="Genomic_DNA"/>
</dbReference>
<keyword evidence="2" id="KW-0949">S-adenosyl-L-methionine</keyword>
<evidence type="ECO:0000256" key="3">
    <source>
        <dbReference type="ARBA" id="ARBA00022793"/>
    </source>
</evidence>
<dbReference type="InterPro" id="IPR016067">
    <property type="entry name" value="S-AdoMet_deCO2ase_core"/>
</dbReference>
<evidence type="ECO:0000256" key="4">
    <source>
        <dbReference type="ARBA" id="ARBA00022813"/>
    </source>
</evidence>